<organism evidence="2">
    <name type="scientific">Albugo laibachii Nc14</name>
    <dbReference type="NCBI Taxonomy" id="890382"/>
    <lineage>
        <taxon>Eukaryota</taxon>
        <taxon>Sar</taxon>
        <taxon>Stramenopiles</taxon>
        <taxon>Oomycota</taxon>
        <taxon>Peronosporomycetes</taxon>
        <taxon>Albuginales</taxon>
        <taxon>Albuginaceae</taxon>
        <taxon>Albugo</taxon>
    </lineage>
</organism>
<dbReference type="HOGENOM" id="CLU_1513243_0_0_1"/>
<proteinExistence type="predicted"/>
<reference evidence="2" key="2">
    <citation type="submission" date="2011-02" db="EMBL/GenBank/DDBJ databases">
        <authorList>
            <person name="MacLean D."/>
        </authorList>
    </citation>
    <scope>NUCLEOTIDE SEQUENCE</scope>
</reference>
<accession>F0X2H1</accession>
<protein>
    <submittedName>
        <fullName evidence="2">AlNc14C1061G12748 protein</fullName>
    </submittedName>
</protein>
<gene>
    <name evidence="2" type="primary">AlNc14C1061G12748</name>
    <name evidence="2" type="ORF">ALNC14_142120</name>
</gene>
<name>F0X2H1_9STRA</name>
<dbReference type="EMBL" id="FR824858">
    <property type="protein sequence ID" value="CCA28068.1"/>
    <property type="molecule type" value="Genomic_DNA"/>
</dbReference>
<sequence>MATYFARKREYEDRSARPKIKPKMEKLSDCIGLSSEYATYIINRSPTKANQHSDYLVWFEFGLEKILSQNEAKEALLLENAMNQGVQVILPNTKIVIVTHPINNVNTMLEAPNEHAEVCQKDMASVDMASREDTKVGRELFTTATRKLPDVTKKDIRKKMVQKPGKENSIPGDNFRDD</sequence>
<evidence type="ECO:0000313" key="2">
    <source>
        <dbReference type="EMBL" id="CCA28068.1"/>
    </source>
</evidence>
<evidence type="ECO:0000256" key="1">
    <source>
        <dbReference type="SAM" id="MobiDB-lite"/>
    </source>
</evidence>
<dbReference type="AlphaFoldDB" id="F0X2H1"/>
<reference evidence="2" key="1">
    <citation type="journal article" date="2011" name="PLoS Biol.">
        <title>Gene gain and loss during evolution of obligate parasitism in the white rust pathogen of Arabidopsis thaliana.</title>
        <authorList>
            <person name="Kemen E."/>
            <person name="Gardiner A."/>
            <person name="Schultz-Larsen T."/>
            <person name="Kemen A.C."/>
            <person name="Balmuth A.L."/>
            <person name="Robert-Seilaniantz A."/>
            <person name="Bailey K."/>
            <person name="Holub E."/>
            <person name="Studholme D.J."/>
            <person name="Maclean D."/>
            <person name="Jones J.D."/>
        </authorList>
    </citation>
    <scope>NUCLEOTIDE SEQUENCE</scope>
</reference>
<feature type="region of interest" description="Disordered" evidence="1">
    <location>
        <begin position="156"/>
        <end position="178"/>
    </location>
</feature>